<evidence type="ECO:0000256" key="2">
    <source>
        <dbReference type="ARBA" id="ARBA00022679"/>
    </source>
</evidence>
<dbReference type="Gene3D" id="3.40.50.2000">
    <property type="entry name" value="Glycogen Phosphorylase B"/>
    <property type="match status" value="2"/>
</dbReference>
<evidence type="ECO:0000256" key="4">
    <source>
        <dbReference type="RuleBase" id="RU362057"/>
    </source>
</evidence>
<proteinExistence type="inferred from homology"/>
<dbReference type="InterPro" id="IPR002213">
    <property type="entry name" value="UDP_glucos_trans"/>
</dbReference>
<dbReference type="PANTHER" id="PTHR11926">
    <property type="entry name" value="GLUCOSYL/GLUCURONOSYL TRANSFERASES"/>
    <property type="match status" value="1"/>
</dbReference>
<dbReference type="GO" id="GO:0080044">
    <property type="term" value="F:quercetin 7-O-glucosyltransferase activity"/>
    <property type="evidence" value="ECO:0007669"/>
    <property type="project" value="TreeGrafter"/>
</dbReference>
<evidence type="ECO:0000313" key="6">
    <source>
        <dbReference type="Proteomes" id="UP000652761"/>
    </source>
</evidence>
<dbReference type="PANTHER" id="PTHR11926:SF1395">
    <property type="entry name" value="GLYCOSYLTRANSFERASE"/>
    <property type="match status" value="1"/>
</dbReference>
<accession>A0A843UNQ8</accession>
<reference evidence="5" key="1">
    <citation type="submission" date="2017-07" db="EMBL/GenBank/DDBJ databases">
        <title>Taro Niue Genome Assembly and Annotation.</title>
        <authorList>
            <person name="Atibalentja N."/>
            <person name="Keating K."/>
            <person name="Fields C.J."/>
        </authorList>
    </citation>
    <scope>NUCLEOTIDE SEQUENCE</scope>
    <source>
        <strain evidence="5">Niue_2</strain>
        <tissue evidence="5">Leaf</tissue>
    </source>
</reference>
<keyword evidence="6" id="KW-1185">Reference proteome</keyword>
<name>A0A843UNQ8_COLES</name>
<dbReference type="GO" id="GO:0080043">
    <property type="term" value="F:quercetin 3-O-glucosyltransferase activity"/>
    <property type="evidence" value="ECO:0007669"/>
    <property type="project" value="TreeGrafter"/>
</dbReference>
<dbReference type="EC" id="2.4.1.-" evidence="4"/>
<evidence type="ECO:0000313" key="5">
    <source>
        <dbReference type="EMBL" id="MQL85148.1"/>
    </source>
</evidence>
<dbReference type="OrthoDB" id="5835829at2759"/>
<sequence>MDLAPHHVVALPYPGRGHVNPMLNLCDHLLARAGGRLLITFVVTEEWLGLVGPAARPRHTDLRFRTLPNVIPSEHNRGADFAGFLEAVSTRMEGPFEELLGRLLGEGEPPVSGIISDTYLPWALAVGNRWEIPVYSLFTMSASFFSVLYHLHLIPCHGQPLPQTLSEKRDENLDFIPGITSLKMADIYSICSAKKPLEFVLQSLSWVNKAQCMLLTTFYELEPRVVDALKQKLPLPIHAVGPSIPYLVLEDKPAAPVHNGSPDAASYYSWLDSQPKNSVLYVSLGSFLSVSGEQMDEIARGLRASGVRFLWVSRRDSERMQELGGGAGLVVPWCDQLKVLCHPAVGGFLTHCGWNSTLEAVYAGVPVLTFPIAWDQPPDSRLIVDEWKTGLNLKGEAAEDSRVVGREEIARTVQRLMDSEGEESKELRRRAGELKKACRRALQVGGSSMVGLDALIARMESGN</sequence>
<keyword evidence="3" id="KW-0328">Glycosyltransferase</keyword>
<dbReference type="EMBL" id="NMUH01000811">
    <property type="protein sequence ID" value="MQL85148.1"/>
    <property type="molecule type" value="Genomic_DNA"/>
</dbReference>
<dbReference type="Pfam" id="PF00201">
    <property type="entry name" value="UDPGT"/>
    <property type="match status" value="1"/>
</dbReference>
<comment type="similarity">
    <text evidence="1 3">Belongs to the UDP-glycosyltransferase family.</text>
</comment>
<dbReference type="CDD" id="cd03784">
    <property type="entry name" value="GT1_Gtf-like"/>
    <property type="match status" value="1"/>
</dbReference>
<protein>
    <recommendedName>
        <fullName evidence="4">Glycosyltransferase</fullName>
        <ecNumber evidence="4">2.4.1.-</ecNumber>
    </recommendedName>
</protein>
<evidence type="ECO:0000256" key="1">
    <source>
        <dbReference type="ARBA" id="ARBA00009995"/>
    </source>
</evidence>
<dbReference type="FunFam" id="3.40.50.2000:FF:000138">
    <property type="entry name" value="Glycosyltransferase"/>
    <property type="match status" value="1"/>
</dbReference>
<dbReference type="AlphaFoldDB" id="A0A843UNQ8"/>
<dbReference type="Proteomes" id="UP000652761">
    <property type="component" value="Unassembled WGS sequence"/>
</dbReference>
<comment type="caution">
    <text evidence="5">The sequence shown here is derived from an EMBL/GenBank/DDBJ whole genome shotgun (WGS) entry which is preliminary data.</text>
</comment>
<evidence type="ECO:0000256" key="3">
    <source>
        <dbReference type="RuleBase" id="RU003718"/>
    </source>
</evidence>
<dbReference type="InterPro" id="IPR035595">
    <property type="entry name" value="UDP_glycos_trans_CS"/>
</dbReference>
<organism evidence="5 6">
    <name type="scientific">Colocasia esculenta</name>
    <name type="common">Wild taro</name>
    <name type="synonym">Arum esculentum</name>
    <dbReference type="NCBI Taxonomy" id="4460"/>
    <lineage>
        <taxon>Eukaryota</taxon>
        <taxon>Viridiplantae</taxon>
        <taxon>Streptophyta</taxon>
        <taxon>Embryophyta</taxon>
        <taxon>Tracheophyta</taxon>
        <taxon>Spermatophyta</taxon>
        <taxon>Magnoliopsida</taxon>
        <taxon>Liliopsida</taxon>
        <taxon>Araceae</taxon>
        <taxon>Aroideae</taxon>
        <taxon>Colocasieae</taxon>
        <taxon>Colocasia</taxon>
    </lineage>
</organism>
<dbReference type="SUPFAM" id="SSF53756">
    <property type="entry name" value="UDP-Glycosyltransferase/glycogen phosphorylase"/>
    <property type="match status" value="1"/>
</dbReference>
<dbReference type="PROSITE" id="PS00375">
    <property type="entry name" value="UDPGT"/>
    <property type="match status" value="1"/>
</dbReference>
<keyword evidence="2 3" id="KW-0808">Transferase</keyword>
<gene>
    <name evidence="5" type="ORF">Taro_017675</name>
</gene>